<evidence type="ECO:0000256" key="9">
    <source>
        <dbReference type="ARBA" id="ARBA00023237"/>
    </source>
</evidence>
<dbReference type="InterPro" id="IPR012910">
    <property type="entry name" value="Plug_dom"/>
</dbReference>
<keyword evidence="7 10" id="KW-0472">Membrane</keyword>
<evidence type="ECO:0000256" key="2">
    <source>
        <dbReference type="ARBA" id="ARBA00009810"/>
    </source>
</evidence>
<evidence type="ECO:0000256" key="3">
    <source>
        <dbReference type="ARBA" id="ARBA00022448"/>
    </source>
</evidence>
<name>A0A2W5D7M0_9BURK</name>
<dbReference type="EMBL" id="QFOD01000027">
    <property type="protein sequence ID" value="PZP27791.1"/>
    <property type="molecule type" value="Genomic_DNA"/>
</dbReference>
<evidence type="ECO:0000256" key="5">
    <source>
        <dbReference type="ARBA" id="ARBA00022692"/>
    </source>
</evidence>
<dbReference type="InterPro" id="IPR036942">
    <property type="entry name" value="Beta-barrel_TonB_sf"/>
</dbReference>
<dbReference type="PROSITE" id="PS52016">
    <property type="entry name" value="TONB_DEPENDENT_REC_3"/>
    <property type="match status" value="1"/>
</dbReference>
<dbReference type="InterPro" id="IPR010104">
    <property type="entry name" value="TonB_rcpt_bac"/>
</dbReference>
<dbReference type="Proteomes" id="UP000249633">
    <property type="component" value="Unassembled WGS sequence"/>
</dbReference>
<dbReference type="Gene3D" id="2.170.130.10">
    <property type="entry name" value="TonB-dependent receptor, plug domain"/>
    <property type="match status" value="1"/>
</dbReference>
<evidence type="ECO:0000259" key="13">
    <source>
        <dbReference type="Pfam" id="PF00593"/>
    </source>
</evidence>
<keyword evidence="8 15" id="KW-0675">Receptor</keyword>
<dbReference type="InterPro" id="IPR039426">
    <property type="entry name" value="TonB-dep_rcpt-like"/>
</dbReference>
<evidence type="ECO:0000256" key="12">
    <source>
        <dbReference type="SAM" id="SignalP"/>
    </source>
</evidence>
<feature type="domain" description="TonB-dependent receptor plug" evidence="14">
    <location>
        <begin position="59"/>
        <end position="162"/>
    </location>
</feature>
<dbReference type="PANTHER" id="PTHR40980:SF4">
    <property type="entry name" value="TONB-DEPENDENT RECEPTOR-LIKE BETA-BARREL DOMAIN-CONTAINING PROTEIN"/>
    <property type="match status" value="1"/>
</dbReference>
<evidence type="ECO:0000256" key="8">
    <source>
        <dbReference type="ARBA" id="ARBA00023170"/>
    </source>
</evidence>
<keyword evidence="3 10" id="KW-0813">Transport</keyword>
<dbReference type="InterPro" id="IPR000531">
    <property type="entry name" value="Beta-barrel_TonB"/>
</dbReference>
<proteinExistence type="inferred from homology"/>
<dbReference type="Gene3D" id="2.40.170.20">
    <property type="entry name" value="TonB-dependent receptor, beta-barrel domain"/>
    <property type="match status" value="1"/>
</dbReference>
<evidence type="ECO:0000256" key="1">
    <source>
        <dbReference type="ARBA" id="ARBA00004571"/>
    </source>
</evidence>
<dbReference type="Pfam" id="PF07715">
    <property type="entry name" value="Plug"/>
    <property type="match status" value="1"/>
</dbReference>
<evidence type="ECO:0000313" key="16">
    <source>
        <dbReference type="Proteomes" id="UP000249633"/>
    </source>
</evidence>
<evidence type="ECO:0000313" key="15">
    <source>
        <dbReference type="EMBL" id="PZP27791.1"/>
    </source>
</evidence>
<evidence type="ECO:0000256" key="4">
    <source>
        <dbReference type="ARBA" id="ARBA00022452"/>
    </source>
</evidence>
<feature type="domain" description="TonB-dependent receptor-like beta-barrel" evidence="13">
    <location>
        <begin position="354"/>
        <end position="813"/>
    </location>
</feature>
<dbReference type="AlphaFoldDB" id="A0A2W5D7M0"/>
<keyword evidence="4 10" id="KW-1134">Transmembrane beta strand</keyword>
<dbReference type="Pfam" id="PF00593">
    <property type="entry name" value="TonB_dep_Rec_b-barrel"/>
    <property type="match status" value="1"/>
</dbReference>
<feature type="chain" id="PRO_5015850318" evidence="12">
    <location>
        <begin position="32"/>
        <end position="847"/>
    </location>
</feature>
<keyword evidence="9 10" id="KW-0998">Cell outer membrane</keyword>
<comment type="subcellular location">
    <subcellularLocation>
        <location evidence="1 10">Cell outer membrane</location>
        <topology evidence="1 10">Multi-pass membrane protein</topology>
    </subcellularLocation>
</comment>
<sequence length="847" mass="91508">MSLARRCDSRPLPRHALAAAVMALLAGPSLAEQPLEKVESVVVTGQASSLRKSLKMQENADNIVSAVVADDIGALPDVNAAEALARLPGVAVQRDQGEGRYVVVRGLGPDMNTITLNGSLLPSPEASRRGVSMDVLPSGLIRSLEVIKTLTPDMDANSLGGTVDVKTLSAFDLPASLLTVGASASRDQLSRQTSPAASLLGATRLMDGKLGIAAALNVDRRKFGSEDVETDGAWSGNKLGGVELRHYRPNRDRNAFAANLDYRPAPGSSYSLQALLARFSDEEQRDRLTISNITGGSVAEGANATVRAERRLRDRKYTRSLSSLVLSTEQDWGDWQLDAKLGWGAGTERTPEQLNDARFRQNNVAGVSFTDTTRPLVTGPAALYDASRYALNSFTLQKRRSDDDEHNGRLDLSRSLALADGRKLELKFGAKLSRREKKNDTDQWSYSSASATSPNYWGAGPTTLAAFTTGNALDFGLGAIGPAMDANAIWARLSALPRDPAKVAGASALADYTVHEDIDAGYLQGSLDLSPRWNVLAGLRYEHTRFSAAGNASSVAGVLTPTQYGQNDGHWLPGLHSRYKLDHDTSLRAAWTNSVVRANFDQLSPAVTLSSTTEASIGNPLLRPMRSHNLDLGVERLLPHDGALSAYLFHKDIKDFTYATNLAGTGDWVGYTSVTGYANGPKASVRGLELSYQQSLRMLPGWMSGFIVGANAAFTHSSADVSRYDGTAKAMLTRSTRLPGQSDTTINLMLGYEAGPLSTRLALNHKSKYLLQLGADVTNPAQDQVVAAQRQLDFSLSYKLSPRVQLNFEGVNLNNEHYYTYLGTPALNYQYERYGRTYKVGAKFTLL</sequence>
<evidence type="ECO:0000256" key="11">
    <source>
        <dbReference type="RuleBase" id="RU003357"/>
    </source>
</evidence>
<keyword evidence="6 11" id="KW-0798">TonB box</keyword>
<feature type="signal peptide" evidence="12">
    <location>
        <begin position="1"/>
        <end position="31"/>
    </location>
</feature>
<dbReference type="CDD" id="cd01347">
    <property type="entry name" value="ligand_gated_channel"/>
    <property type="match status" value="1"/>
</dbReference>
<keyword evidence="5 10" id="KW-0812">Transmembrane</keyword>
<dbReference type="InterPro" id="IPR037066">
    <property type="entry name" value="Plug_dom_sf"/>
</dbReference>
<reference evidence="15 16" key="1">
    <citation type="submission" date="2017-08" db="EMBL/GenBank/DDBJ databases">
        <title>Infants hospitalized years apart are colonized by the same room-sourced microbial strains.</title>
        <authorList>
            <person name="Brooks B."/>
            <person name="Olm M.R."/>
            <person name="Firek B.A."/>
            <person name="Baker R."/>
            <person name="Thomas B.C."/>
            <person name="Morowitz M.J."/>
            <person name="Banfield J.F."/>
        </authorList>
    </citation>
    <scope>NUCLEOTIDE SEQUENCE [LARGE SCALE GENOMIC DNA]</scope>
    <source>
        <strain evidence="15">S2_012_000_R2_81</strain>
    </source>
</reference>
<gene>
    <name evidence="15" type="ORF">DI603_20925</name>
</gene>
<evidence type="ECO:0000256" key="7">
    <source>
        <dbReference type="ARBA" id="ARBA00023136"/>
    </source>
</evidence>
<comment type="caution">
    <text evidence="15">The sequence shown here is derived from an EMBL/GenBank/DDBJ whole genome shotgun (WGS) entry which is preliminary data.</text>
</comment>
<evidence type="ECO:0000256" key="10">
    <source>
        <dbReference type="PROSITE-ProRule" id="PRU01360"/>
    </source>
</evidence>
<dbReference type="NCBIfam" id="TIGR01782">
    <property type="entry name" value="TonB-Xanth-Caul"/>
    <property type="match status" value="1"/>
</dbReference>
<organism evidence="15 16">
    <name type="scientific">Roseateles depolymerans</name>
    <dbReference type="NCBI Taxonomy" id="76731"/>
    <lineage>
        <taxon>Bacteria</taxon>
        <taxon>Pseudomonadati</taxon>
        <taxon>Pseudomonadota</taxon>
        <taxon>Betaproteobacteria</taxon>
        <taxon>Burkholderiales</taxon>
        <taxon>Sphaerotilaceae</taxon>
        <taxon>Roseateles</taxon>
    </lineage>
</organism>
<evidence type="ECO:0000259" key="14">
    <source>
        <dbReference type="Pfam" id="PF07715"/>
    </source>
</evidence>
<protein>
    <submittedName>
        <fullName evidence="15">TonB-dependent receptor</fullName>
    </submittedName>
</protein>
<comment type="similarity">
    <text evidence="2 10 11">Belongs to the TonB-dependent receptor family.</text>
</comment>
<dbReference type="GO" id="GO:0009279">
    <property type="term" value="C:cell outer membrane"/>
    <property type="evidence" value="ECO:0007669"/>
    <property type="project" value="UniProtKB-SubCell"/>
</dbReference>
<dbReference type="PANTHER" id="PTHR40980">
    <property type="entry name" value="PLUG DOMAIN-CONTAINING PROTEIN"/>
    <property type="match status" value="1"/>
</dbReference>
<accession>A0A2W5D7M0</accession>
<keyword evidence="12" id="KW-0732">Signal</keyword>
<evidence type="ECO:0000256" key="6">
    <source>
        <dbReference type="ARBA" id="ARBA00023077"/>
    </source>
</evidence>
<dbReference type="SUPFAM" id="SSF56935">
    <property type="entry name" value="Porins"/>
    <property type="match status" value="1"/>
</dbReference>